<keyword evidence="2" id="KW-1133">Transmembrane helix</keyword>
<accession>A0A0N8H5S4</accession>
<evidence type="ECO:0000256" key="2">
    <source>
        <dbReference type="SAM" id="Phobius"/>
    </source>
</evidence>
<comment type="caution">
    <text evidence="3">The sequence shown here is derived from an EMBL/GenBank/DDBJ whole genome shotgun (WGS) entry which is preliminary data.</text>
</comment>
<feature type="transmembrane region" description="Helical" evidence="2">
    <location>
        <begin position="491"/>
        <end position="513"/>
    </location>
</feature>
<dbReference type="PANTHER" id="PTHR35394:SF5">
    <property type="entry name" value="DUF3176 DOMAIN-CONTAINING PROTEIN"/>
    <property type="match status" value="1"/>
</dbReference>
<organism evidence="3 4">
    <name type="scientific">Neonectria ditissima</name>
    <dbReference type="NCBI Taxonomy" id="78410"/>
    <lineage>
        <taxon>Eukaryota</taxon>
        <taxon>Fungi</taxon>
        <taxon>Dikarya</taxon>
        <taxon>Ascomycota</taxon>
        <taxon>Pezizomycotina</taxon>
        <taxon>Sordariomycetes</taxon>
        <taxon>Hypocreomycetidae</taxon>
        <taxon>Hypocreales</taxon>
        <taxon>Nectriaceae</taxon>
        <taxon>Neonectria</taxon>
    </lineage>
</organism>
<proteinExistence type="predicted"/>
<feature type="transmembrane region" description="Helical" evidence="2">
    <location>
        <begin position="143"/>
        <end position="165"/>
    </location>
</feature>
<feature type="transmembrane region" description="Helical" evidence="2">
    <location>
        <begin position="86"/>
        <end position="109"/>
    </location>
</feature>
<dbReference type="EMBL" id="LKCW01000182">
    <property type="protein sequence ID" value="KPM36980.1"/>
    <property type="molecule type" value="Genomic_DNA"/>
</dbReference>
<dbReference type="OrthoDB" id="5376804at2759"/>
<sequence length="569" mass="63340">MSRNHSTQPRGYEPTHAYDVDSESPSTNSAVYKRYPLYKPAEWLLEVASLILSLVLLLVIVYIFWITDDKPLSYWKFPTPEFTISLNAVISILTTGFSAAMMHGVSEFISQLKWLHFKKGPQKLENFEKFDGASRGPWGSFKFLFSITWNLAALGALITICRLTIAPLAQQVIDYPERNVNKTDSNATFGYAHEYNRNLSGYMFNHRMSSAPHDPRMQSAILQGIYDIDIPQIFSCPGACKWDSSYISLGFVSTCRNVTLATLRTEDCPAVGGSHKGCNMTTPGGIRLSTHHADTDLQTTFRLNASSTMGETDITLPEGFPDLVTFAVYRATSDQNFTPSNINITECALSLTAYEYSKSHANGSDFQFDGIKEIKLPHKRWNIYGGQGSFDGYIWTNASKAEGLPKLTLGWVDIKSLQFFFQSDMISAEWVDGNYENKNPGISAALIGDVDLEERFNKMATSMTDYLRAGPNRKTAKGQRVDKVTFVSIRWVWLIGPAAIELAALVFALVTIAQNRKSSAVPLWKSSALAVLACQHEQGVGDGVGLIRSKVKDIKEIEETAEKVQVQLE</sequence>
<keyword evidence="4" id="KW-1185">Reference proteome</keyword>
<feature type="region of interest" description="Disordered" evidence="1">
    <location>
        <begin position="1"/>
        <end position="27"/>
    </location>
</feature>
<dbReference type="AlphaFoldDB" id="A0A0N8H5S4"/>
<evidence type="ECO:0000313" key="4">
    <source>
        <dbReference type="Proteomes" id="UP000050424"/>
    </source>
</evidence>
<evidence type="ECO:0000313" key="3">
    <source>
        <dbReference type="EMBL" id="KPM36980.1"/>
    </source>
</evidence>
<gene>
    <name evidence="3" type="ORF">AK830_g9590</name>
</gene>
<keyword evidence="2" id="KW-0472">Membrane</keyword>
<feature type="transmembrane region" description="Helical" evidence="2">
    <location>
        <begin position="43"/>
        <end position="66"/>
    </location>
</feature>
<dbReference type="Proteomes" id="UP000050424">
    <property type="component" value="Unassembled WGS sequence"/>
</dbReference>
<evidence type="ECO:0000256" key="1">
    <source>
        <dbReference type="SAM" id="MobiDB-lite"/>
    </source>
</evidence>
<protein>
    <submittedName>
        <fullName evidence="3">Uncharacterized protein</fullName>
    </submittedName>
</protein>
<dbReference type="InterPro" id="IPR021514">
    <property type="entry name" value="DUF3176"/>
</dbReference>
<dbReference type="Pfam" id="PF11374">
    <property type="entry name" value="DUF3176"/>
    <property type="match status" value="1"/>
</dbReference>
<name>A0A0N8H5S4_9HYPO</name>
<reference evidence="3 4" key="1">
    <citation type="submission" date="2015-09" db="EMBL/GenBank/DDBJ databases">
        <title>Draft genome of a European isolate of the apple canker pathogen Neonectria ditissima.</title>
        <authorList>
            <person name="Gomez-Cortecero A."/>
            <person name="Harrison R.J."/>
            <person name="Armitage A.D."/>
        </authorList>
    </citation>
    <scope>NUCLEOTIDE SEQUENCE [LARGE SCALE GENOMIC DNA]</scope>
    <source>
        <strain evidence="3 4">R09/05</strain>
    </source>
</reference>
<dbReference type="STRING" id="78410.A0A0N8H5S4"/>
<dbReference type="PANTHER" id="PTHR35394">
    <property type="entry name" value="DUF3176 DOMAIN-CONTAINING PROTEIN"/>
    <property type="match status" value="1"/>
</dbReference>
<keyword evidence="2" id="KW-0812">Transmembrane</keyword>